<dbReference type="Gene3D" id="1.20.120.160">
    <property type="entry name" value="HPT domain"/>
    <property type="match status" value="4"/>
</dbReference>
<dbReference type="PROSITE" id="PS50894">
    <property type="entry name" value="HPT"/>
    <property type="match status" value="3"/>
</dbReference>
<keyword evidence="6" id="KW-0902">Two-component regulatory system</keyword>
<name>A0ABU1BT72_9BURK</name>
<feature type="modified residue" description="Phosphohistidine" evidence="7">
    <location>
        <position position="1237"/>
    </location>
</feature>
<dbReference type="Pfam" id="PF01584">
    <property type="entry name" value="CheW"/>
    <property type="match status" value="1"/>
</dbReference>
<dbReference type="Gene3D" id="2.30.30.40">
    <property type="entry name" value="SH3 Domains"/>
    <property type="match status" value="1"/>
</dbReference>
<dbReference type="Gene3D" id="3.30.565.10">
    <property type="entry name" value="Histidine kinase-like ATPase, C-terminal domain"/>
    <property type="match status" value="1"/>
</dbReference>
<dbReference type="Proteomes" id="UP001225596">
    <property type="component" value="Unassembled WGS sequence"/>
</dbReference>
<dbReference type="EMBL" id="JAUYVH010000008">
    <property type="protein sequence ID" value="MDQ9171259.1"/>
    <property type="molecule type" value="Genomic_DNA"/>
</dbReference>
<dbReference type="InterPro" id="IPR005467">
    <property type="entry name" value="His_kinase_dom"/>
</dbReference>
<comment type="caution">
    <text evidence="14">The sequence shown here is derived from an EMBL/GenBank/DDBJ whole genome shotgun (WGS) entry which is preliminary data.</text>
</comment>
<dbReference type="InterPro" id="IPR008207">
    <property type="entry name" value="Sig_transdc_His_kin_Hpt_dom"/>
</dbReference>
<dbReference type="SMART" id="SM01231">
    <property type="entry name" value="H-kinase_dim"/>
    <property type="match status" value="1"/>
</dbReference>
<dbReference type="InterPro" id="IPR003594">
    <property type="entry name" value="HATPase_dom"/>
</dbReference>
<feature type="modified residue" description="4-aspartylphosphate" evidence="8">
    <location>
        <position position="1906"/>
    </location>
</feature>
<keyword evidence="9" id="KW-0175">Coiled coil</keyword>
<dbReference type="InterPro" id="IPR011006">
    <property type="entry name" value="CheY-like_superfamily"/>
</dbReference>
<dbReference type="InterPro" id="IPR058661">
    <property type="entry name" value="FimL_2nd"/>
</dbReference>
<organism evidence="14 15">
    <name type="scientific">Keguizhuia sedimenti</name>
    <dbReference type="NCBI Taxonomy" id="3064264"/>
    <lineage>
        <taxon>Bacteria</taxon>
        <taxon>Pseudomonadati</taxon>
        <taxon>Pseudomonadota</taxon>
        <taxon>Betaproteobacteria</taxon>
        <taxon>Burkholderiales</taxon>
        <taxon>Oxalobacteraceae</taxon>
        <taxon>Keguizhuia</taxon>
    </lineage>
</organism>
<gene>
    <name evidence="14" type="ORF">Q8A64_12665</name>
</gene>
<evidence type="ECO:0000259" key="10">
    <source>
        <dbReference type="PROSITE" id="PS50109"/>
    </source>
</evidence>
<sequence>MTTPSSVPGARTSFDIGPLSWVMGEIREALSRSKTAVQDALAQDSESQTTSIRQAKAYLHQAHGALQIVDIDGVPAITEAIEDILTRMESGAVALNAELCSTLSDSFQAVVEYLEELLAGASHQPVRLFPYYRSLMELRGAEKIHPSDLFFPNLSVQLQLAAAPTAATPNYAALRQHFEKALLSVLKSSDQTAEGTSLTVMQKALAEIEGAQTSQQARTFWWVMHGLAEAVLAGKIKNELYVKQLFARINLQIRRLSEGSAGISERILRDALFFIAGAIDQDLPPRVQQIRTAFRLHGMVPPDYRQKHYAQINAEALTLAKEELANAKGRWNRIAGGDVSAAQQFEQDMAKLAEAGSHLNSPSLSKLLRELSGIARHAAHANPGESLGLEIAASLLFVENALNYPSRLSEDFSEKADAMTARLLSIVVGEVPSAKADWLDDMSRQAQQRQTMAVLAAEMQASLAQVEKMLDEYFSNPAKRTMLATIDSVLHQIEGAMSILDQEDATNAIKHVRSEIRRFEEADADTAPDQHSLQRVAQNIGALSFFIETLQLSAETGRKRFVFDEKLGVFQANLLEEGHDDNVPFVLDEAELPAPTSKGSESAAINSTLAFPTVEEDLAQQQQRSAELARSLVAEPGNESLQDQLKESLLRVRSDAALVEDAEADHRAQAAIEILESPDFSPTEDTLAEIVSATAAQIPATAVRESVSTPAAVPVSDEAIDAELLEIFLGEAQEVLDCIRQTLPQLRNEPQSQDHMTTLRRSFHTLKGSGRMVGLNAFGEAAWSIEQVLNLRLSDGQGGSPNLYGLIEKAADVLEAWVNDLINSGHSHRTPDAVIAAAARVKQGEDFFYDETAAEDLSVTDEGFDNENPEQISLPPLDVQQDDVPLHAFDMQMNSGEVPLLDEDLAALESSAEFVEMGLPVSSEIEVPLPEEGVDNFAPTSLAALNDIPQVRPVEQQRDANVKRIGDVEISLPLHNIYLAETDDLVRLLTRDFAEWRQEPERNVNILAVHAAHSLAGSSATVGLDSLYQVAHALEMVLQTMARKSVKPLMHEFDALDKSVECLTFMLEKFALDEMPQHEPLQVQQLQDLLQQVSARAGNDANEVQSGLPKFADASLEPEEIVAVPVSEPAWEAHDPVEELPKQETVLLQPSAYEQDIGRIEADQPSAVTAVHHTSHSAQVALGENAVLIKDELDADLLPVFLEEGRDILPQMEQQLRTWQQNPSDTATVQMLLRNLHTIKGSARMAGAMELGQHMHVLETRIEQITRLGTPTAEAIDELLSRLDLGLYMFDQLRDPDPSRQKPIINFGMAGLENVGKAAEEPKSDALVPAVQARIESTPIVAAGQGQGAVPAAPVPQVRVRADILDRLVNQAGEVSISRSKVETEVDTLRQSLGELTENVSRLRTQLREIEIQAETQIASQMAHAADREFDPLEFDRFTRLQELTRSMAESVNDVATVQQNLLRTVDGATEDLTAQARLTRELQQDLMRVRMVQFASISERLYRVTRQASKELDKRVNLDIRGGSVEIDRGVLEKMAGPFEHLLRNAIVHGIESREARIASGKAEIGELLIEIRQEGNEVVMQFSDDGQGLNLNRIREKARTVGLLADDKDVSVAELQDMIFHPGFSTAQEVTELAGRGVGMDVVRAEAASLGGRISIESEQGKGARFTIRLPLTLAVTQVVLVSTGGRSYALPSVLVEQVQQLRANPLAAAYNDGAIMWQGNRVPLYYLSALLGDKTASPIAQQYSPVVILKSGSERTAIHVDQIAGNREVVVKNIGPQLARMLGIAGATVLGSGEIVLILNPVQLAHRELQEEVRAPRLLPSDAPAEMGAVAEMASQVPSKSSAQPVQGLRTQHIVMVVDDSLTVRRVTQRFLSREGYQVVLAKDGVDALEQLQSVTPDVMLVDIEMPRMDGFDLTRNVRNDERTRHIAIIMITSRTAAKHRNYAMELGVNEYLGKPYQESELLKHVAGFVNKTEPVA</sequence>
<evidence type="ECO:0000256" key="9">
    <source>
        <dbReference type="SAM" id="Coils"/>
    </source>
</evidence>
<dbReference type="Pfam" id="PF00072">
    <property type="entry name" value="Response_reg"/>
    <property type="match status" value="1"/>
</dbReference>
<keyword evidence="4" id="KW-0808">Transferase</keyword>
<dbReference type="PROSITE" id="PS50851">
    <property type="entry name" value="CHEW"/>
    <property type="match status" value="1"/>
</dbReference>
<feature type="modified residue" description="Phosphohistidine" evidence="7">
    <location>
        <position position="1013"/>
    </location>
</feature>
<dbReference type="Pfam" id="PF01627">
    <property type="entry name" value="Hpt"/>
    <property type="match status" value="3"/>
</dbReference>
<evidence type="ECO:0000256" key="6">
    <source>
        <dbReference type="ARBA" id="ARBA00023012"/>
    </source>
</evidence>
<dbReference type="RefSeq" id="WP_338437198.1">
    <property type="nucleotide sequence ID" value="NZ_JAUYVH010000008.1"/>
</dbReference>
<feature type="coiled-coil region" evidence="9">
    <location>
        <begin position="1379"/>
        <end position="1413"/>
    </location>
</feature>
<dbReference type="CDD" id="cd17546">
    <property type="entry name" value="REC_hyHK_CKI1_RcsC-like"/>
    <property type="match status" value="1"/>
</dbReference>
<protein>
    <recommendedName>
        <fullName evidence="2">histidine kinase</fullName>
        <ecNumber evidence="2">2.7.13.3</ecNumber>
    </recommendedName>
</protein>
<evidence type="ECO:0000256" key="1">
    <source>
        <dbReference type="ARBA" id="ARBA00000085"/>
    </source>
</evidence>
<dbReference type="SMART" id="SM00387">
    <property type="entry name" value="HATPase_c"/>
    <property type="match status" value="1"/>
</dbReference>
<feature type="domain" description="Response regulatory" evidence="11">
    <location>
        <begin position="1857"/>
        <end position="1973"/>
    </location>
</feature>
<dbReference type="PRINTS" id="PR00344">
    <property type="entry name" value="BCTRLSENSOR"/>
</dbReference>
<dbReference type="EC" id="2.7.13.3" evidence="2"/>
<dbReference type="InterPro" id="IPR001789">
    <property type="entry name" value="Sig_transdc_resp-reg_receiver"/>
</dbReference>
<dbReference type="CDD" id="cd00088">
    <property type="entry name" value="HPT"/>
    <property type="match status" value="2"/>
</dbReference>
<dbReference type="InterPro" id="IPR036890">
    <property type="entry name" value="HATPase_C_sf"/>
</dbReference>
<evidence type="ECO:0000259" key="12">
    <source>
        <dbReference type="PROSITE" id="PS50851"/>
    </source>
</evidence>
<dbReference type="InterPro" id="IPR004105">
    <property type="entry name" value="CheA-like_dim"/>
</dbReference>
<dbReference type="SMART" id="SM00073">
    <property type="entry name" value="HPT"/>
    <property type="match status" value="3"/>
</dbReference>
<keyword evidence="15" id="KW-1185">Reference proteome</keyword>
<dbReference type="PROSITE" id="PS50109">
    <property type="entry name" value="HIS_KIN"/>
    <property type="match status" value="1"/>
</dbReference>
<dbReference type="PANTHER" id="PTHR43395">
    <property type="entry name" value="SENSOR HISTIDINE KINASE CHEA"/>
    <property type="match status" value="1"/>
</dbReference>
<dbReference type="SMART" id="SM00448">
    <property type="entry name" value="REC"/>
    <property type="match status" value="1"/>
</dbReference>
<dbReference type="SMART" id="SM00260">
    <property type="entry name" value="CheW"/>
    <property type="match status" value="1"/>
</dbReference>
<dbReference type="Gene3D" id="3.40.50.2300">
    <property type="match status" value="1"/>
</dbReference>
<evidence type="ECO:0000256" key="8">
    <source>
        <dbReference type="PROSITE-ProRule" id="PRU00169"/>
    </source>
</evidence>
<feature type="modified residue" description="Phosphohistidine" evidence="7">
    <location>
        <position position="764"/>
    </location>
</feature>
<feature type="domain" description="CheW-like" evidence="12">
    <location>
        <begin position="1678"/>
        <end position="1813"/>
    </location>
</feature>
<dbReference type="Pfam" id="PF02518">
    <property type="entry name" value="HATPase_c"/>
    <property type="match status" value="1"/>
</dbReference>
<evidence type="ECO:0000256" key="3">
    <source>
        <dbReference type="ARBA" id="ARBA00022553"/>
    </source>
</evidence>
<keyword evidence="5" id="KW-0418">Kinase</keyword>
<dbReference type="InterPro" id="IPR051315">
    <property type="entry name" value="Bact_Chemotaxis_CheA"/>
</dbReference>
<dbReference type="InterPro" id="IPR002545">
    <property type="entry name" value="CheW-lke_dom"/>
</dbReference>
<feature type="domain" description="HPt" evidence="13">
    <location>
        <begin position="1190"/>
        <end position="1297"/>
    </location>
</feature>
<dbReference type="PROSITE" id="PS50110">
    <property type="entry name" value="RESPONSE_REGULATORY"/>
    <property type="match status" value="1"/>
</dbReference>
<proteinExistence type="predicted"/>
<evidence type="ECO:0000256" key="7">
    <source>
        <dbReference type="PROSITE-ProRule" id="PRU00110"/>
    </source>
</evidence>
<dbReference type="InterPro" id="IPR004358">
    <property type="entry name" value="Sig_transdc_His_kin-like_C"/>
</dbReference>
<comment type="catalytic activity">
    <reaction evidence="1">
        <text>ATP + protein L-histidine = ADP + protein N-phospho-L-histidine.</text>
        <dbReference type="EC" id="2.7.13.3"/>
    </reaction>
</comment>
<evidence type="ECO:0000256" key="2">
    <source>
        <dbReference type="ARBA" id="ARBA00012438"/>
    </source>
</evidence>
<dbReference type="InterPro" id="IPR036061">
    <property type="entry name" value="CheW-like_dom_sf"/>
</dbReference>
<evidence type="ECO:0000313" key="14">
    <source>
        <dbReference type="EMBL" id="MDQ9171259.1"/>
    </source>
</evidence>
<dbReference type="SUPFAM" id="SSF50341">
    <property type="entry name" value="CheW-like"/>
    <property type="match status" value="1"/>
</dbReference>
<evidence type="ECO:0000259" key="13">
    <source>
        <dbReference type="PROSITE" id="PS50894"/>
    </source>
</evidence>
<reference evidence="14 15" key="1">
    <citation type="submission" date="2023-08" db="EMBL/GenBank/DDBJ databases">
        <title>Oxalobacteraceae gen .nov., isolated from river sludge outside the plant.</title>
        <authorList>
            <person name="Zhao S.Y."/>
        </authorList>
    </citation>
    <scope>NUCLEOTIDE SEQUENCE [LARGE SCALE GENOMIC DNA]</scope>
    <source>
        <strain evidence="14 15">R-40</strain>
    </source>
</reference>
<evidence type="ECO:0000256" key="4">
    <source>
        <dbReference type="ARBA" id="ARBA00022679"/>
    </source>
</evidence>
<feature type="domain" description="HPt" evidence="13">
    <location>
        <begin position="717"/>
        <end position="817"/>
    </location>
</feature>
<evidence type="ECO:0000256" key="5">
    <source>
        <dbReference type="ARBA" id="ARBA00022777"/>
    </source>
</evidence>
<dbReference type="PANTHER" id="PTHR43395:SF8">
    <property type="entry name" value="HISTIDINE KINASE"/>
    <property type="match status" value="1"/>
</dbReference>
<keyword evidence="3 8" id="KW-0597">Phosphoprotein</keyword>
<dbReference type="SUPFAM" id="SSF47226">
    <property type="entry name" value="Histidine-containing phosphotransfer domain, HPT domain"/>
    <property type="match status" value="4"/>
</dbReference>
<accession>A0ABU1BT72</accession>
<evidence type="ECO:0000259" key="11">
    <source>
        <dbReference type="PROSITE" id="PS50110"/>
    </source>
</evidence>
<dbReference type="SUPFAM" id="SSF52172">
    <property type="entry name" value="CheY-like"/>
    <property type="match status" value="1"/>
</dbReference>
<dbReference type="InterPro" id="IPR036641">
    <property type="entry name" value="HPT_dom_sf"/>
</dbReference>
<evidence type="ECO:0000313" key="15">
    <source>
        <dbReference type="Proteomes" id="UP001225596"/>
    </source>
</evidence>
<dbReference type="Pfam" id="PF26379">
    <property type="entry name" value="FimL_2nd"/>
    <property type="match status" value="1"/>
</dbReference>
<feature type="domain" description="Histidine kinase" evidence="10">
    <location>
        <begin position="1421"/>
        <end position="1676"/>
    </location>
</feature>
<dbReference type="SUPFAM" id="SSF55874">
    <property type="entry name" value="ATPase domain of HSP90 chaperone/DNA topoisomerase II/histidine kinase"/>
    <property type="match status" value="1"/>
</dbReference>
<feature type="domain" description="HPt" evidence="13">
    <location>
        <begin position="967"/>
        <end position="1070"/>
    </location>
</feature>